<dbReference type="PANTHER" id="PTHR12428:SF65">
    <property type="entry name" value="CYTOCHROME C OXIDASE ASSEMBLY PROTEIN COX18, MITOCHONDRIAL"/>
    <property type="match status" value="1"/>
</dbReference>
<dbReference type="InterPro" id="IPR028055">
    <property type="entry name" value="YidC/Oxa/ALB_C"/>
</dbReference>
<evidence type="ECO:0000256" key="13">
    <source>
        <dbReference type="ARBA" id="ARBA00031538"/>
    </source>
</evidence>
<keyword evidence="5" id="KW-1003">Cell membrane</keyword>
<dbReference type="EMBL" id="BONR01000001">
    <property type="protein sequence ID" value="GIG54089.1"/>
    <property type="molecule type" value="Genomic_DNA"/>
</dbReference>
<feature type="compositionally biased region" description="Basic residues" evidence="17">
    <location>
        <begin position="307"/>
        <end position="319"/>
    </location>
</feature>
<dbReference type="NCBIfam" id="NF002350">
    <property type="entry name" value="PRK01315.1"/>
    <property type="match status" value="1"/>
</dbReference>
<dbReference type="PANTHER" id="PTHR12428">
    <property type="entry name" value="OXA1"/>
    <property type="match status" value="1"/>
</dbReference>
<evidence type="ECO:0000256" key="2">
    <source>
        <dbReference type="ARBA" id="ARBA00010527"/>
    </source>
</evidence>
<dbReference type="GO" id="GO:0051205">
    <property type="term" value="P:protein insertion into membrane"/>
    <property type="evidence" value="ECO:0007669"/>
    <property type="project" value="TreeGrafter"/>
</dbReference>
<dbReference type="GO" id="GO:0015031">
    <property type="term" value="P:protein transport"/>
    <property type="evidence" value="ECO:0007669"/>
    <property type="project" value="UniProtKB-KW"/>
</dbReference>
<evidence type="ECO:0000256" key="12">
    <source>
        <dbReference type="ARBA" id="ARBA00026028"/>
    </source>
</evidence>
<accession>A0A919Q1V5</accession>
<proteinExistence type="inferred from homology"/>
<comment type="caution">
    <text evidence="20">The sequence shown here is derived from an EMBL/GenBank/DDBJ whole genome shotgun (WGS) entry which is preliminary data.</text>
</comment>
<organism evidence="20 21">
    <name type="scientific">Demequina activiva</name>
    <dbReference type="NCBI Taxonomy" id="1582364"/>
    <lineage>
        <taxon>Bacteria</taxon>
        <taxon>Bacillati</taxon>
        <taxon>Actinomycetota</taxon>
        <taxon>Actinomycetes</taxon>
        <taxon>Micrococcales</taxon>
        <taxon>Demequinaceae</taxon>
        <taxon>Demequina</taxon>
    </lineage>
</organism>
<evidence type="ECO:0000256" key="1">
    <source>
        <dbReference type="ARBA" id="ARBA00004651"/>
    </source>
</evidence>
<dbReference type="AlphaFoldDB" id="A0A919Q1V5"/>
<evidence type="ECO:0000313" key="20">
    <source>
        <dbReference type="EMBL" id="GIG54089.1"/>
    </source>
</evidence>
<evidence type="ECO:0000256" key="6">
    <source>
        <dbReference type="ARBA" id="ARBA00022692"/>
    </source>
</evidence>
<dbReference type="NCBIfam" id="TIGR03592">
    <property type="entry name" value="yidC_oxa1_cterm"/>
    <property type="match status" value="1"/>
</dbReference>
<keyword evidence="4" id="KW-0813">Transport</keyword>
<evidence type="ECO:0000313" key="21">
    <source>
        <dbReference type="Proteomes" id="UP000652354"/>
    </source>
</evidence>
<sequence length="351" mass="38638">MGFLDTILFPLEWVVANIMVGWHWLFTALGMESDSGWAWSLSIVGLVVTIRIILIPLFVKQIKASRAMQVIAPELKAVQAKYKGKKDQASREAMSRETMELYSKHKTNPFASCLPILVQAPIFFALFRVLNYRIRPADEANPIGLLTAELAGEAYDATIFGAQLSETFLRSEGASAKIVSAVLIIAMVATTFLTQRQLTQKNMPAAALEGPMAQQQKILMYALPFIFVITGPNFPVGVLIYWTTTNLWTMGQQFYVIRRNPTPGSEAEKQLKLRQAEKAKRKGLTIEGTGTDVTELEAPKSGGQRQQPKKNQPRSKRKNPPGQAPRAGSSEGGDEAAPSDDAGSTDDQPQK</sequence>
<evidence type="ECO:0000256" key="9">
    <source>
        <dbReference type="ARBA" id="ARBA00023136"/>
    </source>
</evidence>
<protein>
    <recommendedName>
        <fullName evidence="3">Membrane protein insertase YidC</fullName>
    </recommendedName>
    <alternativeName>
        <fullName evidence="15">Foldase YidC</fullName>
    </alternativeName>
    <alternativeName>
        <fullName evidence="14">Membrane integrase YidC</fullName>
    </alternativeName>
    <alternativeName>
        <fullName evidence="13">Membrane protein YidC</fullName>
    </alternativeName>
</protein>
<keyword evidence="10" id="KW-0143">Chaperone</keyword>
<keyword evidence="9 18" id="KW-0472">Membrane</keyword>
<comment type="function">
    <text evidence="11">Required for the insertion and/or proper folding and/or complex formation of integral membrane proteins into the membrane. Involved in integration of membrane proteins that insert both dependently and independently of the Sec translocase complex, as well as at least some lipoproteins. Aids folding of multispanning membrane proteins.</text>
</comment>
<evidence type="ECO:0000256" key="17">
    <source>
        <dbReference type="SAM" id="MobiDB-lite"/>
    </source>
</evidence>
<comment type="subcellular location">
    <subcellularLocation>
        <location evidence="1">Cell membrane</location>
        <topology evidence="1">Multi-pass membrane protein</topology>
    </subcellularLocation>
    <subcellularLocation>
        <location evidence="16">Membrane</location>
        <topology evidence="16">Multi-pass membrane protein</topology>
    </subcellularLocation>
</comment>
<dbReference type="CDD" id="cd20070">
    <property type="entry name" value="5TM_YidC_Alb3"/>
    <property type="match status" value="1"/>
</dbReference>
<evidence type="ECO:0000256" key="18">
    <source>
        <dbReference type="SAM" id="Phobius"/>
    </source>
</evidence>
<feature type="domain" description="Membrane insertase YidC/Oxa/ALB C-terminal" evidence="19">
    <location>
        <begin position="39"/>
        <end position="257"/>
    </location>
</feature>
<evidence type="ECO:0000256" key="7">
    <source>
        <dbReference type="ARBA" id="ARBA00022927"/>
    </source>
</evidence>
<feature type="transmembrane region" description="Helical" evidence="18">
    <location>
        <begin position="7"/>
        <end position="25"/>
    </location>
</feature>
<evidence type="ECO:0000256" key="3">
    <source>
        <dbReference type="ARBA" id="ARBA00015325"/>
    </source>
</evidence>
<keyword evidence="6 16" id="KW-0812">Transmembrane</keyword>
<dbReference type="GO" id="GO:0032977">
    <property type="term" value="F:membrane insertase activity"/>
    <property type="evidence" value="ECO:0007669"/>
    <property type="project" value="InterPro"/>
</dbReference>
<name>A0A919Q1V5_9MICO</name>
<dbReference type="InterPro" id="IPR047196">
    <property type="entry name" value="YidC_ALB_C"/>
</dbReference>
<keyword evidence="21" id="KW-1185">Reference proteome</keyword>
<evidence type="ECO:0000256" key="11">
    <source>
        <dbReference type="ARBA" id="ARBA00025034"/>
    </source>
</evidence>
<keyword evidence="7" id="KW-0653">Protein transport</keyword>
<feature type="transmembrane region" description="Helical" evidence="18">
    <location>
        <begin position="218"/>
        <end position="242"/>
    </location>
</feature>
<keyword evidence="8 18" id="KW-1133">Transmembrane helix</keyword>
<feature type="transmembrane region" description="Helical" evidence="18">
    <location>
        <begin position="174"/>
        <end position="193"/>
    </location>
</feature>
<feature type="transmembrane region" description="Helical" evidence="18">
    <location>
        <begin position="37"/>
        <end position="59"/>
    </location>
</feature>
<reference evidence="20" key="1">
    <citation type="submission" date="2021-01" db="EMBL/GenBank/DDBJ databases">
        <title>Whole genome shotgun sequence of Demequina activiva NBRC 110675.</title>
        <authorList>
            <person name="Komaki H."/>
            <person name="Tamura T."/>
        </authorList>
    </citation>
    <scope>NUCLEOTIDE SEQUENCE</scope>
    <source>
        <strain evidence="20">NBRC 110675</strain>
    </source>
</reference>
<comment type="subunit">
    <text evidence="12">Interacts with the Sec translocase complex via SecD. Specifically interacts with transmembrane segments of nascent integral membrane proteins during membrane integration.</text>
</comment>
<evidence type="ECO:0000256" key="5">
    <source>
        <dbReference type="ARBA" id="ARBA00022475"/>
    </source>
</evidence>
<evidence type="ECO:0000256" key="15">
    <source>
        <dbReference type="ARBA" id="ARBA00033342"/>
    </source>
</evidence>
<comment type="similarity">
    <text evidence="2">Belongs to the OXA1/ALB3/YidC family. Type 1 subfamily.</text>
</comment>
<feature type="region of interest" description="Disordered" evidence="17">
    <location>
        <begin position="276"/>
        <end position="351"/>
    </location>
</feature>
<dbReference type="RefSeq" id="WP_203653570.1">
    <property type="nucleotide sequence ID" value="NZ_BONR01000001.1"/>
</dbReference>
<evidence type="ECO:0000256" key="16">
    <source>
        <dbReference type="RuleBase" id="RU003945"/>
    </source>
</evidence>
<dbReference type="GO" id="GO:0005886">
    <property type="term" value="C:plasma membrane"/>
    <property type="evidence" value="ECO:0007669"/>
    <property type="project" value="UniProtKB-SubCell"/>
</dbReference>
<dbReference type="Proteomes" id="UP000652354">
    <property type="component" value="Unassembled WGS sequence"/>
</dbReference>
<evidence type="ECO:0000256" key="8">
    <source>
        <dbReference type="ARBA" id="ARBA00022989"/>
    </source>
</evidence>
<evidence type="ECO:0000259" key="19">
    <source>
        <dbReference type="Pfam" id="PF02096"/>
    </source>
</evidence>
<dbReference type="Pfam" id="PF02096">
    <property type="entry name" value="60KD_IMP"/>
    <property type="match status" value="1"/>
</dbReference>
<evidence type="ECO:0000256" key="4">
    <source>
        <dbReference type="ARBA" id="ARBA00022448"/>
    </source>
</evidence>
<dbReference type="InterPro" id="IPR001708">
    <property type="entry name" value="YidC/ALB3/OXA1/COX18"/>
</dbReference>
<evidence type="ECO:0000256" key="10">
    <source>
        <dbReference type="ARBA" id="ARBA00023186"/>
    </source>
</evidence>
<evidence type="ECO:0000256" key="14">
    <source>
        <dbReference type="ARBA" id="ARBA00033245"/>
    </source>
</evidence>
<gene>
    <name evidence="20" type="ORF">Dac01nite_08410</name>
</gene>